<evidence type="ECO:0000256" key="4">
    <source>
        <dbReference type="ARBA" id="ARBA00022516"/>
    </source>
</evidence>
<evidence type="ECO:0000256" key="18">
    <source>
        <dbReference type="SAM" id="Phobius"/>
    </source>
</evidence>
<dbReference type="EMBL" id="CP017675">
    <property type="protein sequence ID" value="APB33262.1"/>
    <property type="molecule type" value="Genomic_DNA"/>
</dbReference>
<feature type="transmembrane region" description="Helical" evidence="18">
    <location>
        <begin position="31"/>
        <end position="47"/>
    </location>
</feature>
<dbReference type="GO" id="GO:0046467">
    <property type="term" value="P:membrane lipid biosynthetic process"/>
    <property type="evidence" value="ECO:0007669"/>
    <property type="project" value="UniProtKB-ARBA"/>
</dbReference>
<evidence type="ECO:0000256" key="1">
    <source>
        <dbReference type="ARBA" id="ARBA00001946"/>
    </source>
</evidence>
<evidence type="ECO:0000256" key="2">
    <source>
        <dbReference type="ARBA" id="ARBA00004141"/>
    </source>
</evidence>
<reference evidence="19 20" key="1">
    <citation type="submission" date="2016-10" db="EMBL/GenBank/DDBJ databases">
        <title>Description of Gloeomargarita lithophora gen. nov., sp. nov., a thylakoid-bearing basal-branching cyanobacterium with intracellular carbonates, and proposal for Gloeomargaritales ord. nov.</title>
        <authorList>
            <person name="Moreira D."/>
            <person name="Tavera R."/>
            <person name="Benzerara K."/>
            <person name="Skouri-Panet F."/>
            <person name="Couradeau E."/>
            <person name="Gerard E."/>
            <person name="Loussert C."/>
            <person name="Novelo E."/>
            <person name="Zivanovic Y."/>
            <person name="Lopez-Garcia P."/>
        </authorList>
    </citation>
    <scope>NUCLEOTIDE SEQUENCE [LARGE SCALE GENOMIC DNA]</scope>
    <source>
        <strain evidence="19 20">D10</strain>
    </source>
</reference>
<keyword evidence="9" id="KW-0460">Magnesium</keyword>
<comment type="cofactor">
    <cofactor evidence="1">
        <name>Mg(2+)</name>
        <dbReference type="ChEBI" id="CHEBI:18420"/>
    </cofactor>
</comment>
<dbReference type="OrthoDB" id="9766299at2"/>
<dbReference type="FunFam" id="3.90.550.10:FF:000164">
    <property type="entry name" value="Beta-(1-3)-glucosyl transferase"/>
    <property type="match status" value="1"/>
</dbReference>
<accession>A0A1J0ABF6</accession>
<evidence type="ECO:0000256" key="15">
    <source>
        <dbReference type="ARBA" id="ARBA00066964"/>
    </source>
</evidence>
<dbReference type="Proteomes" id="UP000180235">
    <property type="component" value="Chromosome"/>
</dbReference>
<dbReference type="SUPFAM" id="SSF53448">
    <property type="entry name" value="Nucleotide-diphospho-sugar transferases"/>
    <property type="match status" value="1"/>
</dbReference>
<evidence type="ECO:0000256" key="13">
    <source>
        <dbReference type="ARBA" id="ARBA00023277"/>
    </source>
</evidence>
<dbReference type="Pfam" id="PF13641">
    <property type="entry name" value="Glyco_tranf_2_3"/>
    <property type="match status" value="1"/>
</dbReference>
<evidence type="ECO:0000256" key="17">
    <source>
        <dbReference type="ARBA" id="ARBA00078564"/>
    </source>
</evidence>
<feature type="transmembrane region" description="Helical" evidence="18">
    <location>
        <begin position="406"/>
        <end position="426"/>
    </location>
</feature>
<evidence type="ECO:0000256" key="16">
    <source>
        <dbReference type="ARBA" id="ARBA00068721"/>
    </source>
</evidence>
<sequence length="443" mass="50268">MAAEQVWEQPEFYDPTPQDFNAYGGGRRRKAVLVLSLLWGGTLALHWVSWGTWVVWALTTVVGWRVLRLLWGKTLPEAAPSLAGETSLPSVTLLVAAKNEEVVIERLVRSLCQLDYPCYEVWVIDDASTDATGQILAELSPHYPQLRVRHRVAGAGGGKSGALNEGLRLSQGEIVGVFDADAQVSPDLLHWIVPLFQQAQVGAVQVRKAIAPGPANWWLQGQRVEMILDAFLQQQRRRWGGIAELRGNGQFVRRTALNRVGGWNEATLTDDLDLTFRLQLDTWDIEFLFAASVMEEGVTNFRALWHQRNRWAEGGYQRYLDYWRPWLFWPWGGWKRFDTGVTCVSQYLLPAASIPDSLLAIWGKHPPLLWPLTSVMLLLFCGSTWRGLSRLEARSPWQLLGESLRAMLYMTHWLPVMAAMMVRVALRPKRLKWVKTVHVNPGE</sequence>
<dbReference type="STRING" id="1188229.GlitD10_0944"/>
<keyword evidence="11" id="KW-0443">Lipid metabolism</keyword>
<evidence type="ECO:0000256" key="12">
    <source>
        <dbReference type="ARBA" id="ARBA00023136"/>
    </source>
</evidence>
<evidence type="ECO:0000313" key="20">
    <source>
        <dbReference type="Proteomes" id="UP000180235"/>
    </source>
</evidence>
<dbReference type="InterPro" id="IPR029044">
    <property type="entry name" value="Nucleotide-diphossugar_trans"/>
</dbReference>
<evidence type="ECO:0000256" key="9">
    <source>
        <dbReference type="ARBA" id="ARBA00022842"/>
    </source>
</evidence>
<keyword evidence="8" id="KW-0319">Glycerol metabolism</keyword>
<evidence type="ECO:0000256" key="10">
    <source>
        <dbReference type="ARBA" id="ARBA00022989"/>
    </source>
</evidence>
<keyword evidence="5" id="KW-0328">Glycosyltransferase</keyword>
<protein>
    <recommendedName>
        <fullName evidence="16">Beta-monoglucosyldiacylglycerol synthase</fullName>
        <ecNumber evidence="15">2.4.1.336</ecNumber>
    </recommendedName>
    <alternativeName>
        <fullName evidence="17">UDP-glucose:1,2-diacylglycerol 3-beta-D-glucosyltransferase</fullName>
    </alternativeName>
</protein>
<dbReference type="PANTHER" id="PTHR43867">
    <property type="entry name" value="CELLULOSE SYNTHASE CATALYTIC SUBUNIT A [UDP-FORMING]"/>
    <property type="match status" value="1"/>
</dbReference>
<evidence type="ECO:0000313" key="19">
    <source>
        <dbReference type="EMBL" id="APB33262.1"/>
    </source>
</evidence>
<dbReference type="GO" id="GO:0006071">
    <property type="term" value="P:glycerol metabolic process"/>
    <property type="evidence" value="ECO:0007669"/>
    <property type="project" value="UniProtKB-KW"/>
</dbReference>
<evidence type="ECO:0000256" key="14">
    <source>
        <dbReference type="ARBA" id="ARBA00053004"/>
    </source>
</evidence>
<dbReference type="KEGG" id="glt:GlitD10_0944"/>
<dbReference type="GO" id="GO:0016758">
    <property type="term" value="F:hexosyltransferase activity"/>
    <property type="evidence" value="ECO:0007669"/>
    <property type="project" value="TreeGrafter"/>
</dbReference>
<proteinExistence type="inferred from homology"/>
<keyword evidence="20" id="KW-1185">Reference proteome</keyword>
<keyword evidence="12 18" id="KW-0472">Membrane</keyword>
<name>A0A1J0ABF6_9CYAN</name>
<dbReference type="PANTHER" id="PTHR43867:SF2">
    <property type="entry name" value="CELLULOSE SYNTHASE CATALYTIC SUBUNIT A [UDP-FORMING]"/>
    <property type="match status" value="1"/>
</dbReference>
<organism evidence="19 20">
    <name type="scientific">Gloeomargarita lithophora Alchichica-D10</name>
    <dbReference type="NCBI Taxonomy" id="1188229"/>
    <lineage>
        <taxon>Bacteria</taxon>
        <taxon>Bacillati</taxon>
        <taxon>Cyanobacteriota</taxon>
        <taxon>Cyanophyceae</taxon>
        <taxon>Gloeomargaritales</taxon>
        <taxon>Gloeomargaritaceae</taxon>
        <taxon>Gloeomargarita</taxon>
    </lineage>
</organism>
<keyword evidence="7 18" id="KW-0812">Transmembrane</keyword>
<comment type="catalytic activity">
    <reaction evidence="14">
        <text>a 1,2-diacyl-sn-glycerol + UDP-alpha-D-glucose = a 1,2-diacyl-3-O-(beta-D-glucopyranosyl)-sn-glycerol + UDP + H(+)</text>
        <dbReference type="Rhea" id="RHEA:17285"/>
        <dbReference type="ChEBI" id="CHEBI:15378"/>
        <dbReference type="ChEBI" id="CHEBI:17815"/>
        <dbReference type="ChEBI" id="CHEBI:58223"/>
        <dbReference type="ChEBI" id="CHEBI:58885"/>
        <dbReference type="ChEBI" id="CHEBI:75799"/>
        <dbReference type="EC" id="2.4.1.336"/>
    </reaction>
</comment>
<keyword evidence="4" id="KW-0444">Lipid biosynthesis</keyword>
<keyword evidence="10 18" id="KW-1133">Transmembrane helix</keyword>
<evidence type="ECO:0000256" key="8">
    <source>
        <dbReference type="ARBA" id="ARBA00022798"/>
    </source>
</evidence>
<evidence type="ECO:0000256" key="6">
    <source>
        <dbReference type="ARBA" id="ARBA00022679"/>
    </source>
</evidence>
<dbReference type="InterPro" id="IPR050321">
    <property type="entry name" value="Glycosyltr_2/OpgH_subfam"/>
</dbReference>
<evidence type="ECO:0000256" key="3">
    <source>
        <dbReference type="ARBA" id="ARBA00006739"/>
    </source>
</evidence>
<keyword evidence="13" id="KW-0119">Carbohydrate metabolism</keyword>
<comment type="similarity">
    <text evidence="3">Belongs to the glycosyltransferase 2 family.</text>
</comment>
<evidence type="ECO:0000256" key="7">
    <source>
        <dbReference type="ARBA" id="ARBA00022692"/>
    </source>
</evidence>
<comment type="subcellular location">
    <subcellularLocation>
        <location evidence="2">Membrane</location>
        <topology evidence="2">Multi-pass membrane protein</topology>
    </subcellularLocation>
</comment>
<gene>
    <name evidence="19" type="primary">ugtP</name>
    <name evidence="19" type="ORF">GlitD10_0944</name>
</gene>
<dbReference type="CDD" id="cd06423">
    <property type="entry name" value="CESA_like"/>
    <property type="match status" value="1"/>
</dbReference>
<dbReference type="AlphaFoldDB" id="A0A1J0ABF6"/>
<evidence type="ECO:0000256" key="11">
    <source>
        <dbReference type="ARBA" id="ARBA00023098"/>
    </source>
</evidence>
<dbReference type="Gene3D" id="3.90.550.10">
    <property type="entry name" value="Spore Coat Polysaccharide Biosynthesis Protein SpsA, Chain A"/>
    <property type="match status" value="1"/>
</dbReference>
<evidence type="ECO:0000256" key="5">
    <source>
        <dbReference type="ARBA" id="ARBA00022676"/>
    </source>
</evidence>
<dbReference type="GO" id="GO:0005886">
    <property type="term" value="C:plasma membrane"/>
    <property type="evidence" value="ECO:0007669"/>
    <property type="project" value="TreeGrafter"/>
</dbReference>
<dbReference type="EC" id="2.4.1.336" evidence="15"/>
<keyword evidence="6 19" id="KW-0808">Transferase</keyword>